<feature type="region of interest" description="Disordered" evidence="1">
    <location>
        <begin position="42"/>
        <end position="70"/>
    </location>
</feature>
<dbReference type="Proteomes" id="UP000537204">
    <property type="component" value="Unassembled WGS sequence"/>
</dbReference>
<gene>
    <name evidence="2" type="ORF">HDE68_003234</name>
</gene>
<dbReference type="PROSITE" id="PS51257">
    <property type="entry name" value="PROKAR_LIPOPROTEIN"/>
    <property type="match status" value="1"/>
</dbReference>
<reference evidence="2 3" key="1">
    <citation type="submission" date="2020-08" db="EMBL/GenBank/DDBJ databases">
        <title>Genomic Encyclopedia of Type Strains, Phase IV (KMG-V): Genome sequencing to study the core and pangenomes of soil and plant-associated prokaryotes.</title>
        <authorList>
            <person name="Whitman W."/>
        </authorList>
    </citation>
    <scope>NUCLEOTIDE SEQUENCE [LARGE SCALE GENOMIC DNA]</scope>
    <source>
        <strain evidence="2 3">S3M1</strain>
    </source>
</reference>
<name>A0A7W8ZNJ3_9SPHI</name>
<dbReference type="AlphaFoldDB" id="A0A7W8ZNJ3"/>
<accession>A0A7W8ZNJ3</accession>
<dbReference type="InterPro" id="IPR058060">
    <property type="entry name" value="HYC_CC_PP"/>
</dbReference>
<dbReference type="RefSeq" id="WP_183883204.1">
    <property type="nucleotide sequence ID" value="NZ_JACHCD010000001.1"/>
</dbReference>
<protein>
    <submittedName>
        <fullName evidence="2">Uncharacterized protein</fullName>
    </submittedName>
</protein>
<sequence>MKLHRSTKLKAAFLILIFFLNTVIGFACALGVDMGFNSMHHQRNQVHPQQEEAGLHQHDQKTAHQHQEKENCCKNEVSKLTTSDKEALSAAVFGFQLSFPAILQTPFYFQHNLISIPVNIPNIYFVRHSRAPVPDVRIAIQSFQI</sequence>
<comment type="caution">
    <text evidence="2">The sequence shown here is derived from an EMBL/GenBank/DDBJ whole genome shotgun (WGS) entry which is preliminary data.</text>
</comment>
<dbReference type="InterPro" id="IPR058512">
    <property type="entry name" value="DUF8199"/>
</dbReference>
<proteinExistence type="predicted"/>
<evidence type="ECO:0000256" key="1">
    <source>
        <dbReference type="SAM" id="MobiDB-lite"/>
    </source>
</evidence>
<feature type="compositionally biased region" description="Basic and acidic residues" evidence="1">
    <location>
        <begin position="49"/>
        <end position="70"/>
    </location>
</feature>
<evidence type="ECO:0000313" key="3">
    <source>
        <dbReference type="Proteomes" id="UP000537204"/>
    </source>
</evidence>
<organism evidence="2 3">
    <name type="scientific">Pedobacter cryoconitis</name>
    <dbReference type="NCBI Taxonomy" id="188932"/>
    <lineage>
        <taxon>Bacteria</taxon>
        <taxon>Pseudomonadati</taxon>
        <taxon>Bacteroidota</taxon>
        <taxon>Sphingobacteriia</taxon>
        <taxon>Sphingobacteriales</taxon>
        <taxon>Sphingobacteriaceae</taxon>
        <taxon>Pedobacter</taxon>
    </lineage>
</organism>
<dbReference type="NCBIfam" id="NF047658">
    <property type="entry name" value="HYC_CC_PP"/>
    <property type="match status" value="1"/>
</dbReference>
<dbReference type="EMBL" id="JACHCE010000005">
    <property type="protein sequence ID" value="MBB5637319.1"/>
    <property type="molecule type" value="Genomic_DNA"/>
</dbReference>
<evidence type="ECO:0000313" key="2">
    <source>
        <dbReference type="EMBL" id="MBB5637319.1"/>
    </source>
</evidence>
<dbReference type="Pfam" id="PF26622">
    <property type="entry name" value="DUF8199"/>
    <property type="match status" value="1"/>
</dbReference>